<proteinExistence type="inferred from homology"/>
<dbReference type="Pfam" id="PF14429">
    <property type="entry name" value="DOCK-C2"/>
    <property type="match status" value="1"/>
</dbReference>
<dbReference type="InterPro" id="IPR021816">
    <property type="entry name" value="DOCK_C/D_N"/>
</dbReference>
<dbReference type="Gene3D" id="1.25.40.410">
    <property type="match status" value="1"/>
</dbReference>
<dbReference type="InterPro" id="IPR046773">
    <property type="entry name" value="DOCKER_Lobe_C"/>
</dbReference>
<dbReference type="PROSITE" id="PS51650">
    <property type="entry name" value="C2_DOCK"/>
    <property type="match status" value="1"/>
</dbReference>
<gene>
    <name evidence="7" type="ORF">QYM36_003812</name>
</gene>
<dbReference type="InterPro" id="IPR027007">
    <property type="entry name" value="C2_DOCK-type_domain"/>
</dbReference>
<dbReference type="SUPFAM" id="SSF48371">
    <property type="entry name" value="ARM repeat"/>
    <property type="match status" value="1"/>
</dbReference>
<comment type="similarity">
    <text evidence="3">Belongs to the DOCK family.</text>
</comment>
<evidence type="ECO:0008006" key="9">
    <source>
        <dbReference type="Google" id="ProtNLM"/>
    </source>
</evidence>
<dbReference type="PROSITE" id="PS51651">
    <property type="entry name" value="DOCKER"/>
    <property type="match status" value="1"/>
</dbReference>
<dbReference type="InterPro" id="IPR035892">
    <property type="entry name" value="C2_domain_sf"/>
</dbReference>
<dbReference type="GO" id="GO:0007264">
    <property type="term" value="P:small GTPase-mediated signal transduction"/>
    <property type="evidence" value="ECO:0007669"/>
    <property type="project" value="InterPro"/>
</dbReference>
<keyword evidence="8" id="KW-1185">Reference proteome</keyword>
<dbReference type="Pfam" id="PF06920">
    <property type="entry name" value="DHR-2_Lobe_A"/>
    <property type="match status" value="1"/>
</dbReference>
<evidence type="ECO:0000313" key="7">
    <source>
        <dbReference type="EMBL" id="KAK2721635.1"/>
    </source>
</evidence>
<dbReference type="Pfam" id="PF20422">
    <property type="entry name" value="DHR-2_Lobe_B"/>
    <property type="match status" value="1"/>
</dbReference>
<evidence type="ECO:0000313" key="8">
    <source>
        <dbReference type="Proteomes" id="UP001187531"/>
    </source>
</evidence>
<reference evidence="7" key="1">
    <citation type="submission" date="2023-07" db="EMBL/GenBank/DDBJ databases">
        <title>Chromosome-level genome assembly of Artemia franciscana.</title>
        <authorList>
            <person name="Jo E."/>
        </authorList>
    </citation>
    <scope>NUCLEOTIDE SEQUENCE</scope>
    <source>
        <tissue evidence="7">Whole body</tissue>
    </source>
</reference>
<dbReference type="PANTHER" id="PTHR23317:SF76">
    <property type="entry name" value="LD20667P"/>
    <property type="match status" value="1"/>
</dbReference>
<dbReference type="FunFam" id="1.20.58.740:FF:000002">
    <property type="entry name" value="Dedicator of cytokinesis protein 7"/>
    <property type="match status" value="1"/>
</dbReference>
<keyword evidence="2" id="KW-0344">Guanine-nucleotide releasing factor</keyword>
<name>A0AA88LH94_ARTSF</name>
<evidence type="ECO:0000256" key="4">
    <source>
        <dbReference type="SAM" id="MobiDB-lite"/>
    </source>
</evidence>
<dbReference type="Pfam" id="PF11878">
    <property type="entry name" value="DOCK_C-D_N"/>
    <property type="match status" value="1"/>
</dbReference>
<dbReference type="Pfam" id="PF20421">
    <property type="entry name" value="DHR-2_Lobe_C"/>
    <property type="match status" value="1"/>
</dbReference>
<dbReference type="InterPro" id="IPR037808">
    <property type="entry name" value="C2_Dock-C"/>
</dbReference>
<feature type="compositionally biased region" description="Low complexity" evidence="4">
    <location>
        <begin position="2103"/>
        <end position="2123"/>
    </location>
</feature>
<keyword evidence="1" id="KW-0597">Phosphoprotein</keyword>
<dbReference type="Gene3D" id="2.60.40.150">
    <property type="entry name" value="C2 domain"/>
    <property type="match status" value="1"/>
</dbReference>
<dbReference type="Gene3D" id="1.20.58.740">
    <property type="match status" value="1"/>
</dbReference>
<protein>
    <recommendedName>
        <fullName evidence="9">Dedicator of cytokinesis protein 6</fullName>
    </recommendedName>
</protein>
<evidence type="ECO:0000259" key="5">
    <source>
        <dbReference type="PROSITE" id="PS51650"/>
    </source>
</evidence>
<evidence type="ECO:0000256" key="1">
    <source>
        <dbReference type="ARBA" id="ARBA00022553"/>
    </source>
</evidence>
<feature type="domain" description="C2 DOCK-type" evidence="5">
    <location>
        <begin position="602"/>
        <end position="771"/>
    </location>
</feature>
<dbReference type="InterPro" id="IPR043162">
    <property type="entry name" value="DOCK_C_lobe_C"/>
</dbReference>
<feature type="domain" description="DOCKER" evidence="6">
    <location>
        <begin position="1666"/>
        <end position="2101"/>
    </location>
</feature>
<dbReference type="InterPro" id="IPR026791">
    <property type="entry name" value="DOCK"/>
</dbReference>
<dbReference type="Proteomes" id="UP001187531">
    <property type="component" value="Unassembled WGS sequence"/>
</dbReference>
<evidence type="ECO:0000256" key="2">
    <source>
        <dbReference type="ARBA" id="ARBA00022658"/>
    </source>
</evidence>
<comment type="caution">
    <text evidence="7">The sequence shown here is derived from an EMBL/GenBank/DDBJ whole genome shotgun (WGS) entry which is preliminary data.</text>
</comment>
<dbReference type="EMBL" id="JAVRJZ010000006">
    <property type="protein sequence ID" value="KAK2721635.1"/>
    <property type="molecule type" value="Genomic_DNA"/>
</dbReference>
<organism evidence="7 8">
    <name type="scientific">Artemia franciscana</name>
    <name type="common">Brine shrimp</name>
    <name type="synonym">Artemia sanfranciscana</name>
    <dbReference type="NCBI Taxonomy" id="6661"/>
    <lineage>
        <taxon>Eukaryota</taxon>
        <taxon>Metazoa</taxon>
        <taxon>Ecdysozoa</taxon>
        <taxon>Arthropoda</taxon>
        <taxon>Crustacea</taxon>
        <taxon>Branchiopoda</taxon>
        <taxon>Anostraca</taxon>
        <taxon>Artemiidae</taxon>
        <taxon>Artemia</taxon>
    </lineage>
</organism>
<dbReference type="InterPro" id="IPR043161">
    <property type="entry name" value="DOCK_C_lobe_A"/>
</dbReference>
<accession>A0AA88LH94</accession>
<dbReference type="InterPro" id="IPR046770">
    <property type="entry name" value="DOCKER_Lobe_B"/>
</dbReference>
<dbReference type="InterPro" id="IPR046769">
    <property type="entry name" value="DOCKER_Lobe_A"/>
</dbReference>
<evidence type="ECO:0000259" key="6">
    <source>
        <dbReference type="PROSITE" id="PS51651"/>
    </source>
</evidence>
<evidence type="ECO:0000256" key="3">
    <source>
        <dbReference type="PROSITE-ProRule" id="PRU00983"/>
    </source>
</evidence>
<dbReference type="FunFam" id="1.25.40.410:FF:000002">
    <property type="entry name" value="Dedicator of cytokinesis protein 7"/>
    <property type="match status" value="1"/>
</dbReference>
<dbReference type="GO" id="GO:0005085">
    <property type="term" value="F:guanyl-nucleotide exchange factor activity"/>
    <property type="evidence" value="ECO:0007669"/>
    <property type="project" value="UniProtKB-KW"/>
</dbReference>
<dbReference type="InterPro" id="IPR027357">
    <property type="entry name" value="DOCKER_dom"/>
</dbReference>
<dbReference type="PANTHER" id="PTHR23317">
    <property type="entry name" value="DEDICATOR OF CYTOKINESIS DOCK"/>
    <property type="match status" value="1"/>
</dbReference>
<sequence>MSNQRAFAQKLPRQNPTEIRRLLSPQTSQETGRNISGSISCNSSLRSSLASTLVTSNRSSLASISSAETTLTFEPIDYEDFVQQHEMNFNQDCCRKLLQFPEDDIEVLIVKKPRRTVSPLVPEEPRELLSQRIHEAVEQYNSDWVVLQRQYQQYSSSCWTRDRTAARVAIAKETPKQEFEIDVDDEIDNTQNGREIAKEPVKSISRQSLHLVDTPRGSWASFDLRNSVNDPVLPNLLERQPPEALDQMNQSKRDEHRLDAIFSLFPMQSEEEMVERRVGAELPSDPPAHRILVRVGELKLLTDGEIEPIFASMALYDVKEKKKVSENFYFDMNSTQIHQMLTSHVPYQDISTMSRSCIFNVSNSSTNDLFIVIKLEKVLQGDINECIEHYLKDDKNHREKAKGAAVTCCERLGKYRMPFAWTGIYLQTVLGATNVDRDDTFGELEARTSGSLDRKISSQSLEQLRKASNSLSRRGSLERRSGSSSEKRLSWSSEDFAVGLDNFRPVTLKVASFFKQEPEKMRDEDLFKYLPELKKSNGACKRLKCIPGQLKLDVSPCPTEPKYCLTSELAKIEPYPDEHVRPTKDLAEFPPREILVPHQLYRNLLFVYPKNINFTNKPGSARNIAVKVQLLPSDNENDALPVIFGKSSCPEFSTEYITSVAYHNRCPDFYDEIKIKLPATLGSGHHLFFTFYHVSCQKKQETTCVETPVGYTWLPLLKDGILQTGDFNLPVLLEHPPPSYNFVPTDFFPPVTSSKWLDNRKGLFTICVDTVSSIHTEDKAIETFFQTCCQCEINSSPHRIEDMTIEARLKKSIEGLVMAKPGRLVRFLPLIMNKLIKLAVDPPSAQGQTVSIGNACFESLGKLVQVVSDLLASQCDQHGRNNLLTTFIKCQSMIPVGTSLPFAPPDLQRVPLSEWSADDDIDGVVLRNARLGPRTSGADIFAPKSQMKHIKCLHEEIAFLFGMCSGDTRDIAFKNAWFFFEIIIKSMVFHLNELDLLHSPRKHRFPDRFLDDLSRLVSLSTTEIVSKVQKEGKDSKVLASLNAHLAFFMYDLFSVMDRGFVFSLVRSYSNQMSDEKVLANNDISSLLSLKIDFLRIVCSHEHYIPLNLPCGVPYYSSSKSPSPTPSAGSSSSRSSMSTLVADKCVFANLSPEFCQKHYLAGCALKTLATVLEIPLPSLHNKAINAIRNLLTCHDWDPRLKDDVAKSRVATLYLPLIGIVVEALPQIHSFGSDSKGRAALRSLGEDRVTSDDCDVTSPIGEGLAMAIAKGSVLGGLPVGSTMSPSPDPSKVRRAPLSPEASRNLLVCLLWVLKNIDHSVLRLWWIEIPSSKLLGLLEVLYSAISCFEYKGKRFFKRSLQPSSSRASDIKSKLEDMLIGGQGSARSELIQRRRGNTVDGRSLGSSQFYVAPLTIQERNPSPSPYGSERSTGLRWRKDYGSWKHQNSDPGEKVKVDVDLDSHIEGNLSTQAGLVVLDTIETIIKVTSQTENQNLLSSVLRVLLHMLETNQSTSLLQNIFATQRSLVYKNPSLLFDEETELCADLCLRLLRHCSSCVSVVRSQASASLYVLMRQNFEIGNNFARVKMQVTMSLSSLVGTNQNFNEEYLRRSLKTILIYADEDTELQETSFPEQVRDLVFNLHMILSDTVKMKEFQEDPEMLLDLMYRIAKGYQTSPDLRLTWLASMAQKHTERQNHAEAAMCMIHSAALVSEYMRMLEEMLHLPIGAVSFSKISLNALEESAVSDDVVCPDEDGLCSGKYFTDYGLVGLLEQAAAYFNMAGMYETVNEVYEVLIPIAKHHRDFKKLANVYHKLMEAFTRIEQQQGRRVFGSYFRVGFYGIKFGDLDGEEYIYKEPTLTKLPEISHRLESFYSERFGNENVVIIKDSNVVETAKLDSSKAYLQITYVEPYFEIHELRHRVTVFEKNCGLKRFMYATPFTPDGRPHGELHEQYKRKTILTTSHHFPYIKTRIQVVDRKQVVLTPIEVAIEDIQKRTAELSLVVHQEPPDHKILQMVLQGCIGTTVNQGPMEVAHVFLGDCFDGNRPPTKHQTKLRLCFKEFTRNCAEALRKNKNLIGQDQRDYQRELERNYQRFLEQITTVINPKLKSPSDSLSLSTSSSFRSDASSVRSKGRRTDS</sequence>
<feature type="region of interest" description="Disordered" evidence="4">
    <location>
        <begin position="2100"/>
        <end position="2131"/>
    </location>
</feature>
<dbReference type="InterPro" id="IPR016024">
    <property type="entry name" value="ARM-type_fold"/>
</dbReference>
<dbReference type="CDD" id="cd08696">
    <property type="entry name" value="C2_Dock-C"/>
    <property type="match status" value="1"/>
</dbReference>